<accession>A0A1S1P3H6</accession>
<evidence type="ECO:0000256" key="1">
    <source>
        <dbReference type="SAM" id="MobiDB-lite"/>
    </source>
</evidence>
<evidence type="ECO:0000313" key="2">
    <source>
        <dbReference type="EMBL" id="OHV15737.1"/>
    </source>
</evidence>
<protein>
    <submittedName>
        <fullName evidence="2">Uncharacterized protein</fullName>
    </submittedName>
</protein>
<evidence type="ECO:0000313" key="3">
    <source>
        <dbReference type="Proteomes" id="UP000180215"/>
    </source>
</evidence>
<feature type="region of interest" description="Disordered" evidence="1">
    <location>
        <begin position="57"/>
        <end position="76"/>
    </location>
</feature>
<comment type="caution">
    <text evidence="2">The sequence shown here is derived from an EMBL/GenBank/DDBJ whole genome shotgun (WGS) entry which is preliminary data.</text>
</comment>
<proteinExistence type="predicted"/>
<organism evidence="2 3">
    <name type="scientific">Methylorubrum extorquens</name>
    <name type="common">Methylobacterium dichloromethanicum</name>
    <name type="synonym">Methylobacterium extorquens</name>
    <dbReference type="NCBI Taxonomy" id="408"/>
    <lineage>
        <taxon>Bacteria</taxon>
        <taxon>Pseudomonadati</taxon>
        <taxon>Pseudomonadota</taxon>
        <taxon>Alphaproteobacteria</taxon>
        <taxon>Hyphomicrobiales</taxon>
        <taxon>Methylobacteriaceae</taxon>
        <taxon>Methylorubrum</taxon>
    </lineage>
</organism>
<name>A0A1S1P3H6_METEX</name>
<gene>
    <name evidence="2" type="ORF">BK022_16870</name>
</gene>
<dbReference type="AlphaFoldDB" id="A0A1S1P3H6"/>
<dbReference type="EMBL" id="MNAO01000219">
    <property type="protein sequence ID" value="OHV15737.1"/>
    <property type="molecule type" value="Genomic_DNA"/>
</dbReference>
<dbReference type="Proteomes" id="UP000180215">
    <property type="component" value="Unassembled WGS sequence"/>
</dbReference>
<sequence length="76" mass="8149">MTRTGVQRAIASRVARIRMPRALVSPGVFANGVLAKVICGMPITEPSRRRERRAVISTRSNRLSPSGAFQQAASAG</sequence>
<reference evidence="2 3" key="1">
    <citation type="submission" date="2016-10" db="EMBL/GenBank/DDBJ databases">
        <title>Draft genome sequence of Methylobacterium extorquens CP3, a seed endophyte of Crotalaria pumila with plant growth-promoting and metal tolerance properties.</title>
        <authorList>
            <person name="Sanchez-Lopez A.S."/>
            <person name="Van Hamme J.D."/>
            <person name="Thijs S."/>
            <person name="Mcammond B.M."/>
            <person name="Stevens V."/>
            <person name="Gonzalez-Chavez M.D.C."/>
            <person name="Vangronsveld J."/>
        </authorList>
    </citation>
    <scope>NUCLEOTIDE SEQUENCE [LARGE SCALE GENOMIC DNA]</scope>
    <source>
        <strain evidence="2 3">CP3</strain>
    </source>
</reference>